<accession>A0A2A2K0L7</accession>
<name>A0A2A2K0L7_9BILA</name>
<protein>
    <submittedName>
        <fullName evidence="1">Uncharacterized protein</fullName>
    </submittedName>
</protein>
<proteinExistence type="predicted"/>
<sequence length="91" mass="9807">MAANMVAITKAESNALVTSSRGEEDVPGPAGICPPYGNGFAKRRIDPTYTGGWIVELTNAAPAREPVPCWRSCATWHTPLHRWNDASDPAE</sequence>
<keyword evidence="2" id="KW-1185">Reference proteome</keyword>
<dbReference type="EMBL" id="LIAE01009914">
    <property type="protein sequence ID" value="PAV67497.1"/>
    <property type="molecule type" value="Genomic_DNA"/>
</dbReference>
<comment type="caution">
    <text evidence="1">The sequence shown here is derived from an EMBL/GenBank/DDBJ whole genome shotgun (WGS) entry which is preliminary data.</text>
</comment>
<evidence type="ECO:0000313" key="1">
    <source>
        <dbReference type="EMBL" id="PAV67497.1"/>
    </source>
</evidence>
<gene>
    <name evidence="1" type="ORF">WR25_05828</name>
</gene>
<dbReference type="AlphaFoldDB" id="A0A2A2K0L7"/>
<evidence type="ECO:0000313" key="2">
    <source>
        <dbReference type="Proteomes" id="UP000218231"/>
    </source>
</evidence>
<organism evidence="1 2">
    <name type="scientific">Diploscapter pachys</name>
    <dbReference type="NCBI Taxonomy" id="2018661"/>
    <lineage>
        <taxon>Eukaryota</taxon>
        <taxon>Metazoa</taxon>
        <taxon>Ecdysozoa</taxon>
        <taxon>Nematoda</taxon>
        <taxon>Chromadorea</taxon>
        <taxon>Rhabditida</taxon>
        <taxon>Rhabditina</taxon>
        <taxon>Rhabditomorpha</taxon>
        <taxon>Rhabditoidea</taxon>
        <taxon>Rhabditidae</taxon>
        <taxon>Diploscapter</taxon>
    </lineage>
</organism>
<reference evidence="1 2" key="1">
    <citation type="journal article" date="2017" name="Curr. Biol.">
        <title>Genome architecture and evolution of a unichromosomal asexual nematode.</title>
        <authorList>
            <person name="Fradin H."/>
            <person name="Zegar C."/>
            <person name="Gutwein M."/>
            <person name="Lucas J."/>
            <person name="Kovtun M."/>
            <person name="Corcoran D."/>
            <person name="Baugh L.R."/>
            <person name="Kiontke K."/>
            <person name="Gunsalus K."/>
            <person name="Fitch D.H."/>
            <person name="Piano F."/>
        </authorList>
    </citation>
    <scope>NUCLEOTIDE SEQUENCE [LARGE SCALE GENOMIC DNA]</scope>
    <source>
        <strain evidence="1">PF1309</strain>
    </source>
</reference>
<dbReference type="Proteomes" id="UP000218231">
    <property type="component" value="Unassembled WGS sequence"/>
</dbReference>